<keyword evidence="6" id="KW-1185">Reference proteome</keyword>
<dbReference type="STRING" id="297318.BK138_11795"/>
<dbReference type="InterPro" id="IPR027383">
    <property type="entry name" value="Znf_put"/>
</dbReference>
<evidence type="ECO:0000313" key="6">
    <source>
        <dbReference type="Proteomes" id="UP000187172"/>
    </source>
</evidence>
<comment type="caution">
    <text evidence="5">The sequence shown here is derived from an EMBL/GenBank/DDBJ whole genome shotgun (WGS) entry which is preliminary data.</text>
</comment>
<feature type="compositionally biased region" description="Polar residues" evidence="3">
    <location>
        <begin position="245"/>
        <end position="267"/>
    </location>
</feature>
<evidence type="ECO:0000259" key="4">
    <source>
        <dbReference type="Pfam" id="PF13490"/>
    </source>
</evidence>
<feature type="compositionally biased region" description="Polar residues" evidence="3">
    <location>
        <begin position="315"/>
        <end position="325"/>
    </location>
</feature>
<accession>A0A1R1EU68</accession>
<sequence>MKCPEVVEWMHRYLDYDLDEEETVKLYEHLKTCPECADTFRLLKSLSRDLEDLPKVTPKFSLVDAIMPQLDAIDQARHEKSASLEEMPAPAEMVPVPSRPARKGKFWNTVAGRTALGGAAAVVILGVAVLNYNPKQLSTAEEPPVNTAASKEASGMDAAATSGAEQSKSNVVEQNTGSSEPAQDPSEEKTPASSDPSQLSESQDAGSDAASSDKATGQEAQTYAQQQDSSNTPAQDPETSRKADTGSQDNAGKAGSTESADNSTGNQEGDGGQATLSAPTDTESPPPKGDGVQKDIVPPNGDGGQAADSTAPEVNGSQEGDTSGQMGIMAIKPKEDSNKFYSPDGQYAASVENKKLVIYSVTSDGSSKQVSSLDLPGTWVSGVWSADSTVFTYQTTDASGSTVSQTYQVGKQDGSTP</sequence>
<feature type="compositionally biased region" description="Polar residues" evidence="3">
    <location>
        <begin position="274"/>
        <end position="283"/>
    </location>
</feature>
<dbReference type="EMBL" id="MRTP01000002">
    <property type="protein sequence ID" value="OMF55371.1"/>
    <property type="molecule type" value="Genomic_DNA"/>
</dbReference>
<gene>
    <name evidence="5" type="ORF">BK138_11795</name>
</gene>
<dbReference type="Pfam" id="PF13490">
    <property type="entry name" value="zf-HC2"/>
    <property type="match status" value="1"/>
</dbReference>
<dbReference type="Proteomes" id="UP000187172">
    <property type="component" value="Unassembled WGS sequence"/>
</dbReference>
<feature type="domain" description="Putative zinc-finger" evidence="4">
    <location>
        <begin position="3"/>
        <end position="37"/>
    </location>
</feature>
<dbReference type="Gene3D" id="1.10.10.1320">
    <property type="entry name" value="Anti-sigma factor, zinc-finger domain"/>
    <property type="match status" value="1"/>
</dbReference>
<name>A0A1R1EU68_9BACL</name>
<reference evidence="5 6" key="1">
    <citation type="submission" date="2016-11" db="EMBL/GenBank/DDBJ databases">
        <title>Paenibacillus species isolates.</title>
        <authorList>
            <person name="Beno S.M."/>
        </authorList>
    </citation>
    <scope>NUCLEOTIDE SEQUENCE [LARGE SCALE GENOMIC DNA]</scope>
    <source>
        <strain evidence="5 6">FSL R5-0378</strain>
    </source>
</reference>
<feature type="compositionally biased region" description="Polar residues" evidence="3">
    <location>
        <begin position="163"/>
        <end position="181"/>
    </location>
</feature>
<feature type="region of interest" description="Disordered" evidence="3">
    <location>
        <begin position="138"/>
        <end position="329"/>
    </location>
</feature>
<evidence type="ECO:0000256" key="1">
    <source>
        <dbReference type="ARBA" id="ARBA00024353"/>
    </source>
</evidence>
<evidence type="ECO:0000256" key="3">
    <source>
        <dbReference type="SAM" id="MobiDB-lite"/>
    </source>
</evidence>
<dbReference type="AlphaFoldDB" id="A0A1R1EU68"/>
<protein>
    <recommendedName>
        <fullName evidence="2">Anti-sigma-W factor RsiW</fullName>
    </recommendedName>
</protein>
<dbReference type="InterPro" id="IPR041916">
    <property type="entry name" value="Anti_sigma_zinc_sf"/>
</dbReference>
<feature type="compositionally biased region" description="Polar residues" evidence="3">
    <location>
        <begin position="214"/>
        <end position="234"/>
    </location>
</feature>
<organism evidence="5 6">
    <name type="scientific">Paenibacillus rhizosphaerae</name>
    <dbReference type="NCBI Taxonomy" id="297318"/>
    <lineage>
        <taxon>Bacteria</taxon>
        <taxon>Bacillati</taxon>
        <taxon>Bacillota</taxon>
        <taxon>Bacilli</taxon>
        <taxon>Bacillales</taxon>
        <taxon>Paenibacillaceae</taxon>
        <taxon>Paenibacillus</taxon>
    </lineage>
</organism>
<comment type="similarity">
    <text evidence="1">Belongs to the zinc-associated anti-sigma factor (ZAS) superfamily. Anti-sigma-W factor family.</text>
</comment>
<dbReference type="RefSeq" id="WP_076169766.1">
    <property type="nucleotide sequence ID" value="NZ_MRTP01000002.1"/>
</dbReference>
<evidence type="ECO:0000313" key="5">
    <source>
        <dbReference type="EMBL" id="OMF55371.1"/>
    </source>
</evidence>
<evidence type="ECO:0000256" key="2">
    <source>
        <dbReference type="ARBA" id="ARBA00024438"/>
    </source>
</evidence>
<feature type="compositionally biased region" description="Low complexity" evidence="3">
    <location>
        <begin position="200"/>
        <end position="213"/>
    </location>
</feature>
<proteinExistence type="inferred from homology"/>